<name>A0A6M2BRH3_9GAMM</name>
<comment type="catalytic activity">
    <reaction evidence="8 9 10">
        <text>2-[(2R,5Z)-2-carboxy-4-methylthiazol-5(2H)-ylidene]ethyl phosphate + 4-amino-2-methyl-5-(diphosphooxymethyl)pyrimidine + 2 H(+) = thiamine phosphate + CO2 + diphosphate</text>
        <dbReference type="Rhea" id="RHEA:47844"/>
        <dbReference type="ChEBI" id="CHEBI:15378"/>
        <dbReference type="ChEBI" id="CHEBI:16526"/>
        <dbReference type="ChEBI" id="CHEBI:33019"/>
        <dbReference type="ChEBI" id="CHEBI:37575"/>
        <dbReference type="ChEBI" id="CHEBI:57841"/>
        <dbReference type="ChEBI" id="CHEBI:62899"/>
        <dbReference type="EC" id="2.5.1.3"/>
    </reaction>
</comment>
<evidence type="ECO:0000256" key="10">
    <source>
        <dbReference type="RuleBase" id="RU003826"/>
    </source>
</evidence>
<feature type="binding site" evidence="9">
    <location>
        <position position="73"/>
    </location>
    <ligand>
        <name>Mg(2+)</name>
        <dbReference type="ChEBI" id="CHEBI:18420"/>
    </ligand>
</feature>
<evidence type="ECO:0000313" key="13">
    <source>
        <dbReference type="EMBL" id="NGY05088.1"/>
    </source>
</evidence>
<dbReference type="PANTHER" id="PTHR20857">
    <property type="entry name" value="THIAMINE-PHOSPHATE PYROPHOSPHORYLASE"/>
    <property type="match status" value="1"/>
</dbReference>
<feature type="binding site" evidence="9">
    <location>
        <begin position="40"/>
        <end position="44"/>
    </location>
    <ligand>
        <name>4-amino-2-methyl-5-(diphosphooxymethyl)pyrimidine</name>
        <dbReference type="ChEBI" id="CHEBI:57841"/>
    </ligand>
</feature>
<protein>
    <recommendedName>
        <fullName evidence="9">Thiamine-phosphate synthase</fullName>
        <shortName evidence="9">TP synthase</shortName>
        <shortName evidence="9">TPS</shortName>
        <ecNumber evidence="9">2.5.1.3</ecNumber>
    </recommendedName>
    <alternativeName>
        <fullName evidence="9">Thiamine-phosphate pyrophosphorylase</fullName>
        <shortName evidence="9">TMP pyrophosphorylase</shortName>
        <shortName evidence="9">TMP-PPase</shortName>
    </alternativeName>
</protein>
<gene>
    <name evidence="9" type="primary">thiE</name>
    <name evidence="13" type="ORF">G7Y85_09940</name>
</gene>
<evidence type="ECO:0000256" key="3">
    <source>
        <dbReference type="ARBA" id="ARBA00022723"/>
    </source>
</evidence>
<dbReference type="GO" id="GO:0000287">
    <property type="term" value="F:magnesium ion binding"/>
    <property type="evidence" value="ECO:0007669"/>
    <property type="project" value="UniProtKB-UniRule"/>
</dbReference>
<comment type="catalytic activity">
    <reaction evidence="7 9 10">
        <text>2-(2-carboxy-4-methylthiazol-5-yl)ethyl phosphate + 4-amino-2-methyl-5-(diphosphooxymethyl)pyrimidine + 2 H(+) = thiamine phosphate + CO2 + diphosphate</text>
        <dbReference type="Rhea" id="RHEA:47848"/>
        <dbReference type="ChEBI" id="CHEBI:15378"/>
        <dbReference type="ChEBI" id="CHEBI:16526"/>
        <dbReference type="ChEBI" id="CHEBI:33019"/>
        <dbReference type="ChEBI" id="CHEBI:37575"/>
        <dbReference type="ChEBI" id="CHEBI:57841"/>
        <dbReference type="ChEBI" id="CHEBI:62890"/>
        <dbReference type="EC" id="2.5.1.3"/>
    </reaction>
</comment>
<dbReference type="Proteomes" id="UP000472676">
    <property type="component" value="Unassembled WGS sequence"/>
</dbReference>
<dbReference type="InterPro" id="IPR036206">
    <property type="entry name" value="ThiamineP_synth_sf"/>
</dbReference>
<keyword evidence="4 9" id="KW-0460">Magnesium</keyword>
<dbReference type="EC" id="2.5.1.3" evidence="9"/>
<dbReference type="InterPro" id="IPR022998">
    <property type="entry name" value="ThiamineP_synth_TenI"/>
</dbReference>
<evidence type="ECO:0000256" key="11">
    <source>
        <dbReference type="RuleBase" id="RU004253"/>
    </source>
</evidence>
<dbReference type="InterPro" id="IPR013785">
    <property type="entry name" value="Aldolase_TIM"/>
</dbReference>
<evidence type="ECO:0000259" key="12">
    <source>
        <dbReference type="Pfam" id="PF02581"/>
    </source>
</evidence>
<dbReference type="SUPFAM" id="SSF51391">
    <property type="entry name" value="Thiamin phosphate synthase"/>
    <property type="match status" value="1"/>
</dbReference>
<dbReference type="GO" id="GO:0009228">
    <property type="term" value="P:thiamine biosynthetic process"/>
    <property type="evidence" value="ECO:0007669"/>
    <property type="project" value="UniProtKB-KW"/>
</dbReference>
<proteinExistence type="inferred from homology"/>
<dbReference type="Pfam" id="PF02581">
    <property type="entry name" value="TMP-TENI"/>
    <property type="match status" value="1"/>
</dbReference>
<dbReference type="InterPro" id="IPR034291">
    <property type="entry name" value="TMP_synthase"/>
</dbReference>
<comment type="cofactor">
    <cofactor evidence="9">
        <name>Mg(2+)</name>
        <dbReference type="ChEBI" id="CHEBI:18420"/>
    </cofactor>
    <text evidence="9">Binds 1 Mg(2+) ion per subunit.</text>
</comment>
<evidence type="ECO:0000256" key="6">
    <source>
        <dbReference type="ARBA" id="ARBA00047334"/>
    </source>
</evidence>
<evidence type="ECO:0000313" key="14">
    <source>
        <dbReference type="Proteomes" id="UP000472676"/>
    </source>
</evidence>
<comment type="caution">
    <text evidence="13">The sequence shown here is derived from an EMBL/GenBank/DDBJ whole genome shotgun (WGS) entry which is preliminary data.</text>
</comment>
<keyword evidence="14" id="KW-1185">Reference proteome</keyword>
<dbReference type="AlphaFoldDB" id="A0A6M2BRH3"/>
<evidence type="ECO:0000256" key="2">
    <source>
        <dbReference type="ARBA" id="ARBA00022679"/>
    </source>
</evidence>
<comment type="function">
    <text evidence="9">Condenses 4-methyl-5-(beta-hydroxyethyl)thiazole monophosphate (THZ-P) and 2-methyl-4-amino-5-hydroxymethyl pyrimidine pyrophosphate (HMP-PP) to form thiamine monophosphate (TMP).</text>
</comment>
<organism evidence="13 14">
    <name type="scientific">Solimonas terrae</name>
    <dbReference type="NCBI Taxonomy" id="1396819"/>
    <lineage>
        <taxon>Bacteria</taxon>
        <taxon>Pseudomonadati</taxon>
        <taxon>Pseudomonadota</taxon>
        <taxon>Gammaproteobacteria</taxon>
        <taxon>Nevskiales</taxon>
        <taxon>Nevskiaceae</taxon>
        <taxon>Solimonas</taxon>
    </lineage>
</organism>
<dbReference type="RefSeq" id="WP_166255714.1">
    <property type="nucleotide sequence ID" value="NZ_JAAMOW010000004.1"/>
</dbReference>
<keyword evidence="5 9" id="KW-0784">Thiamine biosynthesis</keyword>
<dbReference type="PANTHER" id="PTHR20857:SF15">
    <property type="entry name" value="THIAMINE-PHOSPHATE SYNTHASE"/>
    <property type="match status" value="1"/>
</dbReference>
<feature type="binding site" evidence="9">
    <location>
        <begin position="138"/>
        <end position="140"/>
    </location>
    <ligand>
        <name>2-[(2R,5Z)-2-carboxy-4-methylthiazol-5(2H)-ylidene]ethyl phosphate</name>
        <dbReference type="ChEBI" id="CHEBI:62899"/>
    </ligand>
</feature>
<feature type="binding site" evidence="9">
    <location>
        <position position="111"/>
    </location>
    <ligand>
        <name>4-amino-2-methyl-5-(diphosphooxymethyl)pyrimidine</name>
        <dbReference type="ChEBI" id="CHEBI:57841"/>
    </ligand>
</feature>
<comment type="caution">
    <text evidence="9">Lacks conserved residue(s) required for the propagation of feature annotation.</text>
</comment>
<dbReference type="HAMAP" id="MF_00097">
    <property type="entry name" value="TMP_synthase"/>
    <property type="match status" value="1"/>
</dbReference>
<keyword evidence="2 9" id="KW-0808">Transferase</keyword>
<feature type="binding site" evidence="9">
    <location>
        <position position="141"/>
    </location>
    <ligand>
        <name>4-amino-2-methyl-5-(diphosphooxymethyl)pyrimidine</name>
        <dbReference type="ChEBI" id="CHEBI:57841"/>
    </ligand>
</feature>
<evidence type="ECO:0000256" key="9">
    <source>
        <dbReference type="HAMAP-Rule" id="MF_00097"/>
    </source>
</evidence>
<evidence type="ECO:0000256" key="8">
    <source>
        <dbReference type="ARBA" id="ARBA00047883"/>
    </source>
</evidence>
<keyword evidence="3 9" id="KW-0479">Metal-binding</keyword>
<dbReference type="GO" id="GO:0009229">
    <property type="term" value="P:thiamine diphosphate biosynthetic process"/>
    <property type="evidence" value="ECO:0007669"/>
    <property type="project" value="UniProtKB-UniRule"/>
</dbReference>
<dbReference type="NCBIfam" id="TIGR00693">
    <property type="entry name" value="thiE"/>
    <property type="match status" value="1"/>
</dbReference>
<sequence length="216" mass="22240">MKEPTLSGLYAITPDALLREPARLLDAVTAAARGGARLIQYRDKHHFGAERLALARALLQTCRAAGARLIVNDDAELAQSIGADGVHLGAGDGSLADARARLGPRALIGASCGNSLERARQARAAGADYVAFGRFFASTTKPDAPPADLRTLTAARRELDLAICAIGGITADNATQVLAAGADLVAAVEGVFGAADVEAAARAYVSLWPGSDTRIP</sequence>
<feature type="binding site" evidence="9">
    <location>
        <position position="92"/>
    </location>
    <ligand>
        <name>Mg(2+)</name>
        <dbReference type="ChEBI" id="CHEBI:18420"/>
    </ligand>
</feature>
<comment type="catalytic activity">
    <reaction evidence="6 9 10">
        <text>4-methyl-5-(2-phosphooxyethyl)-thiazole + 4-amino-2-methyl-5-(diphosphooxymethyl)pyrimidine + H(+) = thiamine phosphate + diphosphate</text>
        <dbReference type="Rhea" id="RHEA:22328"/>
        <dbReference type="ChEBI" id="CHEBI:15378"/>
        <dbReference type="ChEBI" id="CHEBI:33019"/>
        <dbReference type="ChEBI" id="CHEBI:37575"/>
        <dbReference type="ChEBI" id="CHEBI:57841"/>
        <dbReference type="ChEBI" id="CHEBI:58296"/>
        <dbReference type="EC" id="2.5.1.3"/>
    </reaction>
</comment>
<feature type="domain" description="Thiamine phosphate synthase/TenI" evidence="12">
    <location>
        <begin position="9"/>
        <end position="190"/>
    </location>
</feature>
<reference evidence="13 14" key="1">
    <citation type="journal article" date="2014" name="Int. J. Syst. Evol. Microbiol.">
        <title>Solimonas terrae sp. nov., isolated from soil.</title>
        <authorList>
            <person name="Kim S.J."/>
            <person name="Moon J.Y."/>
            <person name="Weon H.Y."/>
            <person name="Ahn J.H."/>
            <person name="Chen W.M."/>
            <person name="Kwon S.W."/>
        </authorList>
    </citation>
    <scope>NUCLEOTIDE SEQUENCE [LARGE SCALE GENOMIC DNA]</scope>
    <source>
        <strain evidence="13 14">KIS83-12</strain>
    </source>
</reference>
<dbReference type="Gene3D" id="3.20.20.70">
    <property type="entry name" value="Aldolase class I"/>
    <property type="match status" value="1"/>
</dbReference>
<comment type="pathway">
    <text evidence="1 9 11">Cofactor biosynthesis; thiamine diphosphate biosynthesis; thiamine phosphate from 4-amino-2-methyl-5-diphosphomethylpyrimidine and 4-methyl-5-(2-phosphoethyl)-thiazole: step 1/1.</text>
</comment>
<evidence type="ECO:0000256" key="5">
    <source>
        <dbReference type="ARBA" id="ARBA00022977"/>
    </source>
</evidence>
<accession>A0A6M2BRH3</accession>
<comment type="similarity">
    <text evidence="9 10">Belongs to the thiamine-phosphate synthase family.</text>
</comment>
<evidence type="ECO:0000256" key="4">
    <source>
        <dbReference type="ARBA" id="ARBA00022842"/>
    </source>
</evidence>
<evidence type="ECO:0000256" key="7">
    <source>
        <dbReference type="ARBA" id="ARBA00047851"/>
    </source>
</evidence>
<dbReference type="CDD" id="cd00564">
    <property type="entry name" value="TMP_TenI"/>
    <property type="match status" value="1"/>
</dbReference>
<dbReference type="GO" id="GO:0004789">
    <property type="term" value="F:thiamine-phosphate diphosphorylase activity"/>
    <property type="evidence" value="ECO:0007669"/>
    <property type="project" value="UniProtKB-UniRule"/>
</dbReference>
<feature type="binding site" evidence="9">
    <location>
        <position position="72"/>
    </location>
    <ligand>
        <name>4-amino-2-methyl-5-(diphosphooxymethyl)pyrimidine</name>
        <dbReference type="ChEBI" id="CHEBI:57841"/>
    </ligand>
</feature>
<feature type="binding site" evidence="9">
    <location>
        <position position="168"/>
    </location>
    <ligand>
        <name>2-[(2R,5Z)-2-carboxy-4-methylthiazol-5(2H)-ylidene]ethyl phosphate</name>
        <dbReference type="ChEBI" id="CHEBI:62899"/>
    </ligand>
</feature>
<evidence type="ECO:0000256" key="1">
    <source>
        <dbReference type="ARBA" id="ARBA00005165"/>
    </source>
</evidence>
<dbReference type="EMBL" id="JAAMOW010000004">
    <property type="protein sequence ID" value="NGY05088.1"/>
    <property type="molecule type" value="Genomic_DNA"/>
</dbReference>
<dbReference type="GO" id="GO:0005737">
    <property type="term" value="C:cytoplasm"/>
    <property type="evidence" value="ECO:0007669"/>
    <property type="project" value="TreeGrafter"/>
</dbReference>
<dbReference type="UniPathway" id="UPA00060">
    <property type="reaction ID" value="UER00141"/>
</dbReference>